<name>A0A556MQ94_9FLAO</name>
<dbReference type="AlphaFoldDB" id="A0A556MQ94"/>
<gene>
    <name evidence="1" type="ORF">FO442_12995</name>
</gene>
<evidence type="ECO:0000313" key="2">
    <source>
        <dbReference type="Proteomes" id="UP000316008"/>
    </source>
</evidence>
<evidence type="ECO:0000313" key="1">
    <source>
        <dbReference type="EMBL" id="TSJ42002.1"/>
    </source>
</evidence>
<comment type="caution">
    <text evidence="1">The sequence shown here is derived from an EMBL/GenBank/DDBJ whole genome shotgun (WGS) entry which is preliminary data.</text>
</comment>
<organism evidence="1 2">
    <name type="scientific">Fluviicola chungangensis</name>
    <dbReference type="NCBI Taxonomy" id="2597671"/>
    <lineage>
        <taxon>Bacteria</taxon>
        <taxon>Pseudomonadati</taxon>
        <taxon>Bacteroidota</taxon>
        <taxon>Flavobacteriia</taxon>
        <taxon>Flavobacteriales</taxon>
        <taxon>Crocinitomicaceae</taxon>
        <taxon>Fluviicola</taxon>
    </lineage>
</organism>
<sequence>MNRTLSILFLATSFLGFSKGRELLPSVWIIKDSISEKIHPDSVQLVFNVDDLYNQLMLNQHAAIVQVKIDGKSKKYTITDKHPIFRFPLAKGKHRLAFYINANFNEIYLEREFMGKHHYEIGLNFQGSSNSGKQILVEKPVIYLYSEKEEAFHLKVKTSAALQFTYPAYSNEWVGTSSPNGTIQLNGTKYPYLFWDAQLPVNQVNLDWNFADQLEGSHVMAYLENQLDKIGFNEKEKADFITYWGPRMQKMKHLQVLWMQNKSIDPIASLEISPNFKQNRIYLVFRETSQWNEQTPEIRISSPEPMDRSGNYLVEWGGMEIEPNL</sequence>
<dbReference type="EMBL" id="VLPL01000006">
    <property type="protein sequence ID" value="TSJ42002.1"/>
    <property type="molecule type" value="Genomic_DNA"/>
</dbReference>
<proteinExistence type="predicted"/>
<dbReference type="Proteomes" id="UP000316008">
    <property type="component" value="Unassembled WGS sequence"/>
</dbReference>
<dbReference type="RefSeq" id="WP_144333633.1">
    <property type="nucleotide sequence ID" value="NZ_VLPL01000006.1"/>
</dbReference>
<protein>
    <submittedName>
        <fullName evidence="1">Uncharacterized protein</fullName>
    </submittedName>
</protein>
<reference evidence="1 2" key="1">
    <citation type="submission" date="2019-07" db="EMBL/GenBank/DDBJ databases">
        <authorList>
            <person name="Huq M.A."/>
        </authorList>
    </citation>
    <scope>NUCLEOTIDE SEQUENCE [LARGE SCALE GENOMIC DNA]</scope>
    <source>
        <strain evidence="1 2">MAH-3</strain>
    </source>
</reference>
<accession>A0A556MQ94</accession>
<keyword evidence="2" id="KW-1185">Reference proteome</keyword>
<dbReference type="OrthoDB" id="9799897at2"/>